<proteinExistence type="predicted"/>
<gene>
    <name evidence="1" type="ORF">C8C78_1712</name>
</gene>
<keyword evidence="1" id="KW-0695">RNA-directed DNA polymerase</keyword>
<comment type="caution">
    <text evidence="1">The sequence shown here is derived from an EMBL/GenBank/DDBJ whole genome shotgun (WGS) entry which is preliminary data.</text>
</comment>
<dbReference type="SUPFAM" id="SSF56672">
    <property type="entry name" value="DNA/RNA polymerases"/>
    <property type="match status" value="1"/>
</dbReference>
<dbReference type="PANTHER" id="PTHR34047">
    <property type="entry name" value="NUCLEAR INTRON MATURASE 1, MITOCHONDRIAL-RELATED"/>
    <property type="match status" value="1"/>
</dbReference>
<dbReference type="InterPro" id="IPR000477">
    <property type="entry name" value="RT_dom"/>
</dbReference>
<organism evidence="1 2">
    <name type="scientific">Halanaerobium congolense</name>
    <dbReference type="NCBI Taxonomy" id="54121"/>
    <lineage>
        <taxon>Bacteria</taxon>
        <taxon>Bacillati</taxon>
        <taxon>Bacillota</taxon>
        <taxon>Clostridia</taxon>
        <taxon>Halanaerobiales</taxon>
        <taxon>Halanaerobiaceae</taxon>
        <taxon>Halanaerobium</taxon>
    </lineage>
</organism>
<dbReference type="NCBIfam" id="TIGR04416">
    <property type="entry name" value="group_II_RT_mat"/>
    <property type="match status" value="1"/>
</dbReference>
<keyword evidence="1" id="KW-0548">Nucleotidyltransferase</keyword>
<dbReference type="Pfam" id="PF08388">
    <property type="entry name" value="GIIM"/>
    <property type="match status" value="1"/>
</dbReference>
<reference evidence="1 2" key="1">
    <citation type="submission" date="2018-04" db="EMBL/GenBank/DDBJ databases">
        <title>Subsurface microbial communities from deep shales in Ohio and West Virginia, USA.</title>
        <authorList>
            <person name="Wrighton K."/>
        </authorList>
    </citation>
    <scope>NUCLEOTIDE SEQUENCE [LARGE SCALE GENOMIC DNA]</scope>
    <source>
        <strain evidence="1 2">MSL28</strain>
    </source>
</reference>
<dbReference type="PANTHER" id="PTHR34047:SF8">
    <property type="entry name" value="PROTEIN YKFC"/>
    <property type="match status" value="1"/>
</dbReference>
<dbReference type="Proteomes" id="UP000247389">
    <property type="component" value="Unassembled WGS sequence"/>
</dbReference>
<dbReference type="PROSITE" id="PS50878">
    <property type="entry name" value="RT_POL"/>
    <property type="match status" value="1"/>
</dbReference>
<protein>
    <submittedName>
        <fullName evidence="1">Group II intron reverse transcriptase/maturase</fullName>
    </submittedName>
</protein>
<dbReference type="CDD" id="cd01651">
    <property type="entry name" value="RT_G2_intron"/>
    <property type="match status" value="1"/>
</dbReference>
<dbReference type="Pfam" id="PF00078">
    <property type="entry name" value="RVT_1"/>
    <property type="match status" value="1"/>
</dbReference>
<dbReference type="RefSeq" id="WP_073158987.1">
    <property type="nucleotide sequence ID" value="NZ_FRCV01000011.1"/>
</dbReference>
<dbReference type="AlphaFoldDB" id="A0A1M7MA40"/>
<evidence type="ECO:0000313" key="2">
    <source>
        <dbReference type="Proteomes" id="UP000247389"/>
    </source>
</evidence>
<evidence type="ECO:0000313" key="1">
    <source>
        <dbReference type="EMBL" id="PXV59428.1"/>
    </source>
</evidence>
<dbReference type="InterPro" id="IPR051083">
    <property type="entry name" value="GrpII_Intron_Splice-Mob/Def"/>
</dbReference>
<sequence length="389" mass="45901">MKEITERRYYTLKDKITKIRNMKVAAKHVLDKGGSAGVDRIDTVEFKENYSIHMRELYREFLEDRYQPKPALRVFIPKSDGRQRPLGIPTVKDRIAQAAVRGILEPIYEKEFCDCSFGFRKGKSQMDAINQIEEYKEQGYKWVLDADIKGFFDNIDHKLLIEFIKQKVTDGWVIEIIKLWLTMGVMKDGKYIPTEKGTPQGGVISPLLANIFLHEFDKVMTERGYKLVRFADDFVVMTKSKRKAKRAYEVVKEIITEKLKLELHPEKTVITNFGEGFVFLGFEFIAWRYKRPRKKSLEKFKDKVRKVTKRNQPWKVDSIIKRLNAKIYGWANYFGHGNVKTLFRSLDEWIRMRLRSYIEKKKAVMNQNKRIPNSFFRKKGLVSLLTRLS</sequence>
<accession>A0A1M7MA40</accession>
<name>A0A1M7MA40_9FIRM</name>
<dbReference type="InterPro" id="IPR043502">
    <property type="entry name" value="DNA/RNA_pol_sf"/>
</dbReference>
<dbReference type="InterPro" id="IPR030931">
    <property type="entry name" value="Group_II_RT_mat"/>
</dbReference>
<dbReference type="GO" id="GO:0003964">
    <property type="term" value="F:RNA-directed DNA polymerase activity"/>
    <property type="evidence" value="ECO:0007669"/>
    <property type="project" value="UniProtKB-KW"/>
</dbReference>
<dbReference type="OrthoDB" id="9788687at2"/>
<dbReference type="EMBL" id="QICM01000071">
    <property type="protein sequence ID" value="PXV59428.1"/>
    <property type="molecule type" value="Genomic_DNA"/>
</dbReference>
<dbReference type="InterPro" id="IPR013597">
    <property type="entry name" value="Mat_intron_G2"/>
</dbReference>
<keyword evidence="1" id="KW-0808">Transferase</keyword>